<evidence type="ECO:0000256" key="5">
    <source>
        <dbReference type="ARBA" id="ARBA00023141"/>
    </source>
</evidence>
<dbReference type="Pfam" id="PF00800">
    <property type="entry name" value="PDT"/>
    <property type="match status" value="1"/>
</dbReference>
<keyword evidence="5 9" id="KW-0057">Aromatic amino acid biosynthesis</keyword>
<reference evidence="12" key="1">
    <citation type="submission" date="2020-10" db="EMBL/GenBank/DDBJ databases">
        <authorList>
            <person name="Gilroy R."/>
        </authorList>
    </citation>
    <scope>NUCLEOTIDE SEQUENCE</scope>
    <source>
        <strain evidence="12">F6-4510</strain>
    </source>
</reference>
<dbReference type="Gene3D" id="3.30.70.260">
    <property type="match status" value="1"/>
</dbReference>
<evidence type="ECO:0000256" key="7">
    <source>
        <dbReference type="ARBA" id="ARBA00023239"/>
    </source>
</evidence>
<dbReference type="SUPFAM" id="SSF53850">
    <property type="entry name" value="Periplasmic binding protein-like II"/>
    <property type="match status" value="1"/>
</dbReference>
<keyword evidence="6 9" id="KW-0584">Phenylalanine biosynthesis</keyword>
<comment type="pathway">
    <text evidence="1 9">Amino-acid biosynthesis; L-phenylalanine biosynthesis; phenylpyruvate from prephenate: step 1/1.</text>
</comment>
<dbReference type="CDD" id="cd13633">
    <property type="entry name" value="PBP2_Sa-PDT_like"/>
    <property type="match status" value="1"/>
</dbReference>
<keyword evidence="7 9" id="KW-0456">Lyase</keyword>
<dbReference type="GO" id="GO:0005737">
    <property type="term" value="C:cytoplasm"/>
    <property type="evidence" value="ECO:0007669"/>
    <property type="project" value="TreeGrafter"/>
</dbReference>
<dbReference type="GO" id="GO:0009094">
    <property type="term" value="P:L-phenylalanine biosynthetic process"/>
    <property type="evidence" value="ECO:0007669"/>
    <property type="project" value="UniProtKB-KW"/>
</dbReference>
<evidence type="ECO:0000256" key="4">
    <source>
        <dbReference type="ARBA" id="ARBA00022605"/>
    </source>
</evidence>
<comment type="caution">
    <text evidence="12">The sequence shown here is derived from an EMBL/GenBank/DDBJ whole genome shotgun (WGS) entry which is preliminary data.</text>
</comment>
<evidence type="ECO:0000256" key="6">
    <source>
        <dbReference type="ARBA" id="ARBA00023222"/>
    </source>
</evidence>
<feature type="domain" description="Prephenate dehydratase" evidence="10">
    <location>
        <begin position="2"/>
        <end position="183"/>
    </location>
</feature>
<sequence>MKVGYLGPNGTFSEQAVLNYSKIYSDVELIQFPTIRGVLDAVENSIVDEGVVPFENSIEGVVTTTIDGLIFDDKKLYIKSEVVIGISQNLLVRSDYNGEKIERIISHPQGIAQCDKFLRENFKDTLCEAVSSTGEGARIVSESREFLASISPKRSAEIYGLKILKENIQDDSSNQTRFVVVTNESPKSLLGDKTSIVFTTDHKPGELYKILDIFAIWDINMTKIESRPMKHKLGTYCFFIDVEAENKDDLRDALKMVERKTSFFRLLGSYTRVY</sequence>
<evidence type="ECO:0000259" key="11">
    <source>
        <dbReference type="PROSITE" id="PS51671"/>
    </source>
</evidence>
<dbReference type="InterPro" id="IPR001086">
    <property type="entry name" value="Preph_deHydtase"/>
</dbReference>
<name>A0A9D9H2C6_9FIRM</name>
<organism evidence="12 13">
    <name type="scientific">Candidatus Fimicola merdigallinarum</name>
    <dbReference type="NCBI Taxonomy" id="2840819"/>
    <lineage>
        <taxon>Bacteria</taxon>
        <taxon>Bacillati</taxon>
        <taxon>Bacillota</taxon>
        <taxon>Clostridia</taxon>
        <taxon>Lachnospirales</taxon>
        <taxon>Lachnospiraceae</taxon>
        <taxon>Lachnospiraceae incertae sedis</taxon>
        <taxon>Candidatus Fimicola</taxon>
    </lineage>
</organism>
<dbReference type="FunFam" id="3.30.70.260:FF:000012">
    <property type="entry name" value="Prephenate dehydratase"/>
    <property type="match status" value="1"/>
</dbReference>
<dbReference type="Proteomes" id="UP000823611">
    <property type="component" value="Unassembled WGS sequence"/>
</dbReference>
<dbReference type="InterPro" id="IPR002912">
    <property type="entry name" value="ACT_dom"/>
</dbReference>
<evidence type="ECO:0000256" key="2">
    <source>
        <dbReference type="ARBA" id="ARBA00013147"/>
    </source>
</evidence>
<dbReference type="PANTHER" id="PTHR21022">
    <property type="entry name" value="PREPHENATE DEHYDRATASE P PROTEIN"/>
    <property type="match status" value="1"/>
</dbReference>
<dbReference type="PROSITE" id="PS00858">
    <property type="entry name" value="PREPHENATE_DEHYDR_2"/>
    <property type="match status" value="1"/>
</dbReference>
<evidence type="ECO:0000256" key="3">
    <source>
        <dbReference type="ARBA" id="ARBA00021872"/>
    </source>
</evidence>
<dbReference type="GO" id="GO:0004664">
    <property type="term" value="F:prephenate dehydratase activity"/>
    <property type="evidence" value="ECO:0007669"/>
    <property type="project" value="UniProtKB-UniRule"/>
</dbReference>
<protein>
    <recommendedName>
        <fullName evidence="3 9">Prephenate dehydratase</fullName>
        <shortName evidence="9">PDT</shortName>
        <ecNumber evidence="2 9">4.2.1.51</ecNumber>
    </recommendedName>
</protein>
<reference evidence="12" key="2">
    <citation type="journal article" date="2021" name="PeerJ">
        <title>Extensive microbial diversity within the chicken gut microbiome revealed by metagenomics and culture.</title>
        <authorList>
            <person name="Gilroy R."/>
            <person name="Ravi A."/>
            <person name="Getino M."/>
            <person name="Pursley I."/>
            <person name="Horton D.L."/>
            <person name="Alikhan N.F."/>
            <person name="Baker D."/>
            <person name="Gharbi K."/>
            <person name="Hall N."/>
            <person name="Watson M."/>
            <person name="Adriaenssens E.M."/>
            <person name="Foster-Nyarko E."/>
            <person name="Jarju S."/>
            <person name="Secka A."/>
            <person name="Antonio M."/>
            <person name="Oren A."/>
            <person name="Chaudhuri R.R."/>
            <person name="La Ragione R."/>
            <person name="Hildebrand F."/>
            <person name="Pallen M.J."/>
        </authorList>
    </citation>
    <scope>NUCLEOTIDE SEQUENCE</scope>
    <source>
        <strain evidence="12">F6-4510</strain>
    </source>
</reference>
<dbReference type="PROSITE" id="PS51171">
    <property type="entry name" value="PREPHENATE_DEHYDR_3"/>
    <property type="match status" value="1"/>
</dbReference>
<evidence type="ECO:0000256" key="9">
    <source>
        <dbReference type="RuleBase" id="RU361254"/>
    </source>
</evidence>
<dbReference type="InterPro" id="IPR018528">
    <property type="entry name" value="Preph_deHydtase_CS"/>
</dbReference>
<gene>
    <name evidence="9 12" type="primary">pheA</name>
    <name evidence="12" type="ORF">IAC55_00605</name>
</gene>
<evidence type="ECO:0000256" key="8">
    <source>
        <dbReference type="ARBA" id="ARBA00047848"/>
    </source>
</evidence>
<evidence type="ECO:0000256" key="1">
    <source>
        <dbReference type="ARBA" id="ARBA00004741"/>
    </source>
</evidence>
<evidence type="ECO:0000313" key="13">
    <source>
        <dbReference type="Proteomes" id="UP000823611"/>
    </source>
</evidence>
<dbReference type="CDD" id="cd04905">
    <property type="entry name" value="ACT_CM-PDT"/>
    <property type="match status" value="1"/>
</dbReference>
<dbReference type="PANTHER" id="PTHR21022:SF19">
    <property type="entry name" value="PREPHENATE DEHYDRATASE-RELATED"/>
    <property type="match status" value="1"/>
</dbReference>
<dbReference type="SUPFAM" id="SSF55021">
    <property type="entry name" value="ACT-like"/>
    <property type="match status" value="1"/>
</dbReference>
<dbReference type="EMBL" id="JADIMX010000012">
    <property type="protein sequence ID" value="MBO8433806.1"/>
    <property type="molecule type" value="Genomic_DNA"/>
</dbReference>
<dbReference type="PROSITE" id="PS00857">
    <property type="entry name" value="PREPHENATE_DEHYDR_1"/>
    <property type="match status" value="1"/>
</dbReference>
<comment type="catalytic activity">
    <reaction evidence="8 9">
        <text>prephenate + H(+) = 3-phenylpyruvate + CO2 + H2O</text>
        <dbReference type="Rhea" id="RHEA:21648"/>
        <dbReference type="ChEBI" id="CHEBI:15377"/>
        <dbReference type="ChEBI" id="CHEBI:15378"/>
        <dbReference type="ChEBI" id="CHEBI:16526"/>
        <dbReference type="ChEBI" id="CHEBI:18005"/>
        <dbReference type="ChEBI" id="CHEBI:29934"/>
        <dbReference type="EC" id="4.2.1.51"/>
    </reaction>
</comment>
<dbReference type="InterPro" id="IPR045865">
    <property type="entry name" value="ACT-like_dom_sf"/>
</dbReference>
<dbReference type="NCBIfam" id="NF008865">
    <property type="entry name" value="PRK11898.1"/>
    <property type="match status" value="1"/>
</dbReference>
<accession>A0A9D9H2C6</accession>
<dbReference type="Gene3D" id="3.40.190.10">
    <property type="entry name" value="Periplasmic binding protein-like II"/>
    <property type="match status" value="2"/>
</dbReference>
<evidence type="ECO:0000313" key="12">
    <source>
        <dbReference type="EMBL" id="MBO8433806.1"/>
    </source>
</evidence>
<dbReference type="PROSITE" id="PS51671">
    <property type="entry name" value="ACT"/>
    <property type="match status" value="1"/>
</dbReference>
<dbReference type="EC" id="4.2.1.51" evidence="2 9"/>
<keyword evidence="4 9" id="KW-0028">Amino-acid biosynthesis</keyword>
<evidence type="ECO:0000259" key="10">
    <source>
        <dbReference type="PROSITE" id="PS51171"/>
    </source>
</evidence>
<dbReference type="AlphaFoldDB" id="A0A9D9H2C6"/>
<feature type="domain" description="ACT" evidence="11">
    <location>
        <begin position="195"/>
        <end position="274"/>
    </location>
</feature>
<proteinExistence type="predicted"/>